<keyword evidence="3" id="KW-0121">Carboxypeptidase</keyword>
<dbReference type="PANTHER" id="PTHR30023:SF0">
    <property type="entry name" value="PENICILLIN-SENSITIVE CARBOXYPEPTIDASE A"/>
    <property type="match status" value="1"/>
</dbReference>
<evidence type="ECO:0000313" key="3">
    <source>
        <dbReference type="EMBL" id="QDX94467.1"/>
    </source>
</evidence>
<evidence type="ECO:0000256" key="2">
    <source>
        <dbReference type="ARBA" id="ARBA00022801"/>
    </source>
</evidence>
<dbReference type="GO" id="GO:0006508">
    <property type="term" value="P:proteolysis"/>
    <property type="evidence" value="ECO:0007669"/>
    <property type="project" value="InterPro"/>
</dbReference>
<proteinExistence type="inferred from homology"/>
<dbReference type="GO" id="GO:0009002">
    <property type="term" value="F:serine-type D-Ala-D-Ala carboxypeptidase activity"/>
    <property type="evidence" value="ECO:0007669"/>
    <property type="project" value="UniProtKB-EC"/>
</dbReference>
<comment type="similarity">
    <text evidence="1">Belongs to the peptidase S13 family.</text>
</comment>
<accession>A0A518VBU8</accession>
<dbReference type="NCBIfam" id="TIGR00666">
    <property type="entry name" value="PBP4"/>
    <property type="match status" value="2"/>
</dbReference>
<evidence type="ECO:0000256" key="1">
    <source>
        <dbReference type="ARBA" id="ARBA00006096"/>
    </source>
</evidence>
<dbReference type="GO" id="GO:0000270">
    <property type="term" value="P:peptidoglycan metabolic process"/>
    <property type="evidence" value="ECO:0007669"/>
    <property type="project" value="TreeGrafter"/>
</dbReference>
<dbReference type="EMBL" id="CP033464">
    <property type="protein sequence ID" value="QDX94467.1"/>
    <property type="molecule type" value="Genomic_DNA"/>
</dbReference>
<keyword evidence="3" id="KW-0645">Protease</keyword>
<dbReference type="Gene3D" id="3.40.710.10">
    <property type="entry name" value="DD-peptidase/beta-lactamase superfamily"/>
    <property type="match status" value="2"/>
</dbReference>
<dbReference type="SUPFAM" id="SSF56601">
    <property type="entry name" value="beta-lactamase/transpeptidase-like"/>
    <property type="match status" value="2"/>
</dbReference>
<keyword evidence="2 3" id="KW-0378">Hydrolase</keyword>
<gene>
    <name evidence="3" type="primary">dacB</name>
    <name evidence="3" type="ORF">EEL30_20575</name>
</gene>
<dbReference type="PRINTS" id="PR00922">
    <property type="entry name" value="DADACBPTASE3"/>
</dbReference>
<evidence type="ECO:0000313" key="4">
    <source>
        <dbReference type="Proteomes" id="UP000319432"/>
    </source>
</evidence>
<dbReference type="EC" id="3.4.16.4" evidence="3"/>
<dbReference type="Pfam" id="PF02113">
    <property type="entry name" value="Peptidase_S13"/>
    <property type="match status" value="2"/>
</dbReference>
<dbReference type="InterPro" id="IPR012338">
    <property type="entry name" value="Beta-lactam/transpept-like"/>
</dbReference>
<dbReference type="PANTHER" id="PTHR30023">
    <property type="entry name" value="D-ALANYL-D-ALANINE CARBOXYPEPTIDASE"/>
    <property type="match status" value="1"/>
</dbReference>
<name>A0A518VBU8_BRELA</name>
<dbReference type="AlphaFoldDB" id="A0A518VBU8"/>
<dbReference type="Proteomes" id="UP000319432">
    <property type="component" value="Chromosome"/>
</dbReference>
<dbReference type="Gene3D" id="3.50.80.20">
    <property type="entry name" value="D-Ala-D-Ala carboxypeptidase C, peptidase S13"/>
    <property type="match status" value="2"/>
</dbReference>
<reference evidence="3 4" key="1">
    <citation type="submission" date="2018-11" db="EMBL/GenBank/DDBJ databases">
        <title>Phylogenetic determinants of toxin gene distribution in genomes of Brevibacillus laterosporus.</title>
        <authorList>
            <person name="Glare T.R."/>
            <person name="Durrant A."/>
            <person name="Berry C."/>
            <person name="Palma L."/>
            <person name="Ormskirk M."/>
            <person name="Cox M.O."/>
        </authorList>
    </citation>
    <scope>NUCLEOTIDE SEQUENCE [LARGE SCALE GENOMIC DNA]</scope>
    <source>
        <strain evidence="3 4">1821L</strain>
    </source>
</reference>
<keyword evidence="4" id="KW-1185">Reference proteome</keyword>
<dbReference type="OrthoDB" id="9802627at2"/>
<sequence>MKGKNSLTLRCLLIVVLLMQMVFAPVTALASKIEVSMVGRQIDSLLEKLSRDELSKGMYAGISIYNLSKDAVLYQHEADKSFIPASNMKLFIVAATLEELGADYQFKTEVYSDGKVSQNGVLQGNLVLKGYGDPTLQPKDLQKIATELKQKGITSIQGQVYVDESYFDDTRLGPAWMWDDEVYAYSAQISGLSLHKNSMEAVITPAKEVGKPATVTITPINEYVRVISTVSTTDSKESEITVERTIGHNQLVVKGTIGKDAIPYGEDVTMEDPSLFAGDVFQSILQSEGITLVEKKSVQKTSLLKGTPLVTHYSRPLLEIILELNKDSDNFYAEMLTKTMGVVKKGEGSWNAGTQAITEVLREAKFPGKYQQVDGSGLSRLDLITPNQMMALLRYVQKKEYRDAFEASLPIAGVDGTLKSRMKETKAANNLMAKTGSMGGVNSLSGYVIATNGDKLAFSIMINGIYKSKFATQLQDAIGTALANYPMVPETPSQTPAPPIYELSALLDPLWEDPALANMHGSMIVTSLDRTGIEATLYAHQADRWLTPGTIIKELTSIGALLTLGENYSFKTEVLFSKPANASGVVEGDVILKGYGDPTLRADHQNDDEGQGPTLEQLVGFLTDKGIKQVNGNILVDQSYFDHQLVGLGWTWDAEKQLAKVSALTSEAGKVKLHYKPGLKKGDPVIFDMWPKTSYVAIFQDATTVSKGAENTFLMKKDRAKNVLHMVGGLPIGMKEQQELISVEEPAIYSGVLFLQKMQDMGIRLAPTSKVLLGAVPVESVKIGEVQSVPLQDILVWQNKNDDHLFAEMINKAIGARKTSKGTTEAGIAATQDILKSWGVNTNYDMLDASGVTRYNLLSARQLNDALVRLAGQAEYPAFYNSLSIAGVDGTLKDRLKRTDAQGNLRALSSQSQGVSSITGYVTTKGNERLAVTLILNGYTNSREEISRWEDKVMELLASYQD</sequence>
<protein>
    <submittedName>
        <fullName evidence="3">D-alanyl-D-alanine carboxypeptidase/D-alanyl-D-alanine-endopeptidase</fullName>
        <ecNumber evidence="3">3.4.16.4</ecNumber>
    </submittedName>
</protein>
<organism evidence="3 4">
    <name type="scientific">Brevibacillus laterosporus</name>
    <name type="common">Bacillus laterosporus</name>
    <dbReference type="NCBI Taxonomy" id="1465"/>
    <lineage>
        <taxon>Bacteria</taxon>
        <taxon>Bacillati</taxon>
        <taxon>Bacillota</taxon>
        <taxon>Bacilli</taxon>
        <taxon>Bacillales</taxon>
        <taxon>Paenibacillaceae</taxon>
        <taxon>Brevibacillus</taxon>
    </lineage>
</organism>
<dbReference type="InterPro" id="IPR000667">
    <property type="entry name" value="Peptidase_S13"/>
</dbReference>